<sequence>MLALATLFIHLPFYIPSLALPTVRNNVPFNSTAPAPMRETASAKVFINIPIYTSMFSHFFNQDDSNASVLVGPGTIGLQIWEDDVVEHEWKISEKAISDDGDANVDAWSLQCRLSLTSPIALISHSVFTLSPKSPFIDGSVDSDVVLECNDLRCLKGNGCDKDKDYDPSFNSISLRN</sequence>
<dbReference type="EMBL" id="KN848891">
    <property type="protein sequence ID" value="KIR67887.1"/>
    <property type="molecule type" value="Genomic_DNA"/>
</dbReference>
<proteinExistence type="predicted"/>
<evidence type="ECO:0000256" key="1">
    <source>
        <dbReference type="SAM" id="SignalP"/>
    </source>
</evidence>
<feature type="chain" id="PRO_5046854983" evidence="1">
    <location>
        <begin position="20"/>
        <end position="177"/>
    </location>
</feature>
<evidence type="ECO:0000313" key="3">
    <source>
        <dbReference type="Proteomes" id="UP000053800"/>
    </source>
</evidence>
<evidence type="ECO:0000313" key="2">
    <source>
        <dbReference type="EMBL" id="KIR67887.1"/>
    </source>
</evidence>
<name>A0ABR5BFB8_CRYGA</name>
<dbReference type="Proteomes" id="UP000053800">
    <property type="component" value="Unassembled WGS sequence"/>
</dbReference>
<feature type="signal peptide" evidence="1">
    <location>
        <begin position="1"/>
        <end position="19"/>
    </location>
</feature>
<organism evidence="2 3">
    <name type="scientific">Cryptococcus bacillisporus CA1873</name>
    <dbReference type="NCBI Taxonomy" id="1296111"/>
    <lineage>
        <taxon>Eukaryota</taxon>
        <taxon>Fungi</taxon>
        <taxon>Dikarya</taxon>
        <taxon>Basidiomycota</taxon>
        <taxon>Agaricomycotina</taxon>
        <taxon>Tremellomycetes</taxon>
        <taxon>Tremellales</taxon>
        <taxon>Cryptococcaceae</taxon>
        <taxon>Cryptococcus</taxon>
        <taxon>Cryptococcus gattii species complex</taxon>
    </lineage>
</organism>
<accession>A0ABR5BFB8</accession>
<keyword evidence="1" id="KW-0732">Signal</keyword>
<keyword evidence="3" id="KW-1185">Reference proteome</keyword>
<protein>
    <submittedName>
        <fullName evidence="2">Uncharacterized protein</fullName>
    </submittedName>
</protein>
<gene>
    <name evidence="2" type="ORF">I314_01379</name>
</gene>
<reference evidence="2 3" key="1">
    <citation type="submission" date="2015-01" db="EMBL/GenBank/DDBJ databases">
        <title>The Genome Sequence of Cryptococcus gattii CA1873.</title>
        <authorList>
            <consortium name="The Broad Institute Genomics Platform"/>
            <person name="Cuomo C."/>
            <person name="Litvintseva A."/>
            <person name="Chen Y."/>
            <person name="Heitman J."/>
            <person name="Sun S."/>
            <person name="Springer D."/>
            <person name="Dromer F."/>
            <person name="Young S."/>
            <person name="Zeng Q."/>
            <person name="Gargeya S."/>
            <person name="Abouelleil A."/>
            <person name="Alvarado L."/>
            <person name="Chapman S.B."/>
            <person name="Gainer-Dewar J."/>
            <person name="Goldberg J."/>
            <person name="Griggs A."/>
            <person name="Gujja S."/>
            <person name="Hansen M."/>
            <person name="Howarth C."/>
            <person name="Imamovic A."/>
            <person name="Larimer J."/>
            <person name="Murphy C."/>
            <person name="Naylor J."/>
            <person name="Pearson M."/>
            <person name="Priest M."/>
            <person name="Roberts A."/>
            <person name="Saif S."/>
            <person name="Shea T."/>
            <person name="Sykes S."/>
            <person name="Wortman J."/>
            <person name="Nusbaum C."/>
            <person name="Birren B."/>
        </authorList>
    </citation>
    <scope>NUCLEOTIDE SEQUENCE [LARGE SCALE GENOMIC DNA]</scope>
    <source>
        <strain evidence="2 3">CA1873</strain>
    </source>
</reference>